<evidence type="ECO:0000313" key="5">
    <source>
        <dbReference type="EMBL" id="RHN13500.1"/>
    </source>
</evidence>
<dbReference type="InterPro" id="IPR010982">
    <property type="entry name" value="Lambda_DNA-bd_dom_sf"/>
</dbReference>
<dbReference type="PANTHER" id="PTHR46558">
    <property type="entry name" value="TRACRIPTIONAL REGULATORY PROTEIN-RELATED-RELATED"/>
    <property type="match status" value="1"/>
</dbReference>
<gene>
    <name evidence="4" type="ORF">DW068_04290</name>
    <name evidence="5" type="ORF">DWZ29_07555</name>
</gene>
<evidence type="ECO:0000256" key="2">
    <source>
        <dbReference type="SAM" id="Phobius"/>
    </source>
</evidence>
<dbReference type="SUPFAM" id="SSF47413">
    <property type="entry name" value="lambda repressor-like DNA-binding domains"/>
    <property type="match status" value="1"/>
</dbReference>
<dbReference type="PANTHER" id="PTHR46558:SF13">
    <property type="entry name" value="HTH-TYPE TRANSCRIPTIONAL REGULATOR IMMR"/>
    <property type="match status" value="1"/>
</dbReference>
<dbReference type="GO" id="GO:0003677">
    <property type="term" value="F:DNA binding"/>
    <property type="evidence" value="ECO:0007669"/>
    <property type="project" value="UniProtKB-KW"/>
</dbReference>
<feature type="domain" description="HTH cro/C1-type" evidence="3">
    <location>
        <begin position="7"/>
        <end position="61"/>
    </location>
</feature>
<dbReference type="CDD" id="cd00093">
    <property type="entry name" value="HTH_XRE"/>
    <property type="match status" value="1"/>
</dbReference>
<organism evidence="4 6">
    <name type="scientific">Anaerobutyricum hallii</name>
    <dbReference type="NCBI Taxonomy" id="39488"/>
    <lineage>
        <taxon>Bacteria</taxon>
        <taxon>Bacillati</taxon>
        <taxon>Bacillota</taxon>
        <taxon>Clostridia</taxon>
        <taxon>Lachnospirales</taxon>
        <taxon>Lachnospiraceae</taxon>
        <taxon>Anaerobutyricum</taxon>
    </lineage>
</organism>
<dbReference type="AlphaFoldDB" id="A0A415G9C6"/>
<name>A0A415G9C6_9FIRM</name>
<sequence length="124" mass="14110">MNFNEKLIKLRKERGLSQEELGAAVGVSRQTISKWELAQSYPDFQKLVLLSDYFKISLDTLVKDIDVEDVRDKNLNEKQLSMIYKDITTAKKTVGTVVNIFCAIAIIGVIFFVLLIILNMVVLQ</sequence>
<evidence type="ECO:0000256" key="1">
    <source>
        <dbReference type="ARBA" id="ARBA00023125"/>
    </source>
</evidence>
<dbReference type="RefSeq" id="WP_118314188.1">
    <property type="nucleotide sequence ID" value="NZ_JBGKNB010000003.1"/>
</dbReference>
<dbReference type="PROSITE" id="PS50943">
    <property type="entry name" value="HTH_CROC1"/>
    <property type="match status" value="1"/>
</dbReference>
<evidence type="ECO:0000313" key="7">
    <source>
        <dbReference type="Proteomes" id="UP000283700"/>
    </source>
</evidence>
<dbReference type="Pfam" id="PF01381">
    <property type="entry name" value="HTH_3"/>
    <property type="match status" value="1"/>
</dbReference>
<proteinExistence type="predicted"/>
<dbReference type="EMBL" id="QRQO01000017">
    <property type="protein sequence ID" value="RHN13500.1"/>
    <property type="molecule type" value="Genomic_DNA"/>
</dbReference>
<protein>
    <submittedName>
        <fullName evidence="4">XRE family transcriptional regulator</fullName>
    </submittedName>
</protein>
<dbReference type="Proteomes" id="UP000283497">
    <property type="component" value="Unassembled WGS sequence"/>
</dbReference>
<accession>A0A415G9C6</accession>
<dbReference type="InterPro" id="IPR001387">
    <property type="entry name" value="Cro/C1-type_HTH"/>
</dbReference>
<keyword evidence="2" id="KW-0472">Membrane</keyword>
<dbReference type="EMBL" id="QRNJ01000011">
    <property type="protein sequence ID" value="RHK40514.1"/>
    <property type="molecule type" value="Genomic_DNA"/>
</dbReference>
<feature type="transmembrane region" description="Helical" evidence="2">
    <location>
        <begin position="97"/>
        <end position="122"/>
    </location>
</feature>
<keyword evidence="1" id="KW-0238">DNA-binding</keyword>
<dbReference type="Gene3D" id="1.10.260.40">
    <property type="entry name" value="lambda repressor-like DNA-binding domains"/>
    <property type="match status" value="1"/>
</dbReference>
<reference evidence="6 7" key="1">
    <citation type="submission" date="2018-08" db="EMBL/GenBank/DDBJ databases">
        <title>A genome reference for cultivated species of the human gut microbiota.</title>
        <authorList>
            <person name="Zou Y."/>
            <person name="Xue W."/>
            <person name="Luo G."/>
        </authorList>
    </citation>
    <scope>NUCLEOTIDE SEQUENCE [LARGE SCALE GENOMIC DNA]</scope>
    <source>
        <strain evidence="5 7">AF31-17AC</strain>
        <strain evidence="4 6">AF45-14BH</strain>
    </source>
</reference>
<evidence type="ECO:0000313" key="4">
    <source>
        <dbReference type="EMBL" id="RHK40514.1"/>
    </source>
</evidence>
<dbReference type="SMART" id="SM00530">
    <property type="entry name" value="HTH_XRE"/>
    <property type="match status" value="1"/>
</dbReference>
<keyword evidence="2" id="KW-0812">Transmembrane</keyword>
<evidence type="ECO:0000259" key="3">
    <source>
        <dbReference type="PROSITE" id="PS50943"/>
    </source>
</evidence>
<evidence type="ECO:0000313" key="6">
    <source>
        <dbReference type="Proteomes" id="UP000283497"/>
    </source>
</evidence>
<dbReference type="Proteomes" id="UP000283700">
    <property type="component" value="Unassembled WGS sequence"/>
</dbReference>
<comment type="caution">
    <text evidence="4">The sequence shown here is derived from an EMBL/GenBank/DDBJ whole genome shotgun (WGS) entry which is preliminary data.</text>
</comment>
<keyword evidence="2" id="KW-1133">Transmembrane helix</keyword>